<sequence length="820" mass="90202">MTTSDYLVTLSEAQARLPPPVESSQLLEEIDQQVDQLPILVVLDDDPTGTQTCHGINVLTVWDEATLVEEFHTCDRGFFILTNSRALPTAGARRLISEICTAVKQAAAQAQKTFEIVLRGDSTLWGHLPDEVQVAEEVIGQVDGWILAPFFRQGGRFTIDNVHSVADTDGNVVPAAQTVFAKDTASRYTSSNLIDYVVEKSNGSIPRHRVRSISLQDIREGGVSVVAQQLLEFAPRSIIIVNAVVDTDLEVFVLGLLQAKSAGRHYLYRTGAAFISTRLAMRSQPPLSARDVGLDAEASSPGGLIIARSYVSKTTDQLQALTSGRGPELKVITLNVENLRSAESSYTTVLSAADEAGRYILDGQDVLLMTSRQLVSSRGELSNLQIGSIVSSALALFLRLLIPRPRYIIGGITSSDIATTGMRMRRAQIIGQASAGVPIWRCDEPSSKFPGIPYVVFPGNVGHEDALLGLVTNWKSGSPEKRLKMQYQRLGNSGLKVSKIILGCMTFGNPSWEGSPWVLPESEALPLLKKAYDCGINTWDTANTYSNGMSEILIGKALEQYDIPRSKVVIMTKLYYPVLDPDSNARPNPAVNDGDLVNQMGLSRKHIFEAVEASLARLKSSYIDVLQLHRIDDTNPEEVMRALHDLVHMGKIHYLGASSMYCWQLARLQYAAKMNNWTTFTSMQGLYNLLYREEEREINKFCQAEGIGLIPWSPLARGLLARPWNVKTDRSVKDAKTAKWFSGEQDQNIITRVVQLARLKGCSMSALAIAWLLTKGACPIVGLNSIERIESASEALAVRLSDTDISFLEEHYKPLPVQAI</sequence>
<comment type="similarity">
    <text evidence="1">Belongs to the four-carbon acid sugar kinase family.</text>
</comment>
<dbReference type="SUPFAM" id="SSF142764">
    <property type="entry name" value="YgbK-like"/>
    <property type="match status" value="1"/>
</dbReference>
<name>A0A1F8AFT3_9EURO</name>
<dbReference type="InterPro" id="IPR050523">
    <property type="entry name" value="AKR_Detox_Biosynth"/>
</dbReference>
<dbReference type="GO" id="GO:0016491">
    <property type="term" value="F:oxidoreductase activity"/>
    <property type="evidence" value="ECO:0007669"/>
    <property type="project" value="UniProtKB-KW"/>
</dbReference>
<evidence type="ECO:0000256" key="3">
    <source>
        <dbReference type="ARBA" id="ARBA00022741"/>
    </source>
</evidence>
<keyword evidence="4" id="KW-0418">Kinase</keyword>
<dbReference type="PANTHER" id="PTHR43364:SF15">
    <property type="entry name" value="ARYL-ALCOHOL DEHYDROGENASE AAD16-RELATED"/>
    <property type="match status" value="1"/>
</dbReference>
<dbReference type="GO" id="GO:0016301">
    <property type="term" value="F:kinase activity"/>
    <property type="evidence" value="ECO:0007669"/>
    <property type="project" value="UniProtKB-KW"/>
</dbReference>
<keyword evidence="6" id="KW-0560">Oxidoreductase</keyword>
<feature type="domain" description="Four-carbon acid sugar kinase N-terminal" evidence="10">
    <location>
        <begin position="40"/>
        <end position="276"/>
    </location>
</feature>
<dbReference type="EMBL" id="LYCR01000002">
    <property type="protein sequence ID" value="OGM50600.1"/>
    <property type="molecule type" value="Genomic_DNA"/>
</dbReference>
<dbReference type="InterPro" id="IPR010737">
    <property type="entry name" value="4-carb_acid_sugar_kinase_N"/>
</dbReference>
<dbReference type="Pfam" id="PF00248">
    <property type="entry name" value="Aldo_ket_red"/>
    <property type="match status" value="1"/>
</dbReference>
<evidence type="ECO:0000256" key="6">
    <source>
        <dbReference type="ARBA" id="ARBA00023002"/>
    </source>
</evidence>
<dbReference type="Proteomes" id="UP000179179">
    <property type="component" value="Unassembled WGS sequence"/>
</dbReference>
<dbReference type="SUPFAM" id="SSF51430">
    <property type="entry name" value="NAD(P)-linked oxidoreductase"/>
    <property type="match status" value="1"/>
</dbReference>
<keyword evidence="13" id="KW-1185">Reference proteome</keyword>
<dbReference type="Gene3D" id="3.40.50.10840">
    <property type="entry name" value="Putative sugar-binding, N-terminal domain"/>
    <property type="match status" value="1"/>
</dbReference>
<dbReference type="CDD" id="cd19079">
    <property type="entry name" value="AKR_EcYajO-like"/>
    <property type="match status" value="1"/>
</dbReference>
<keyword evidence="2" id="KW-0808">Transferase</keyword>
<dbReference type="STRING" id="109264.A0A1F8AFT3"/>
<dbReference type="GeneID" id="34444207"/>
<dbReference type="InterPro" id="IPR037051">
    <property type="entry name" value="4-carb_acid_sugar_kinase_N_sf"/>
</dbReference>
<evidence type="ECO:0000259" key="10">
    <source>
        <dbReference type="Pfam" id="PF07005"/>
    </source>
</evidence>
<dbReference type="Pfam" id="PF17042">
    <property type="entry name" value="NBD_C"/>
    <property type="match status" value="1"/>
</dbReference>
<evidence type="ECO:0000256" key="5">
    <source>
        <dbReference type="ARBA" id="ARBA00022840"/>
    </source>
</evidence>
<evidence type="ECO:0000259" key="9">
    <source>
        <dbReference type="Pfam" id="PF00248"/>
    </source>
</evidence>
<comment type="similarity">
    <text evidence="8">Belongs to the aldo/keto reductase family. Aldo/keto reductase 2 subfamily.</text>
</comment>
<evidence type="ECO:0000259" key="11">
    <source>
        <dbReference type="Pfam" id="PF17042"/>
    </source>
</evidence>
<feature type="domain" description="Four-carbon acid sugar kinase nucleotide binding" evidence="11">
    <location>
        <begin position="304"/>
        <end position="467"/>
    </location>
</feature>
<dbReference type="InterPro" id="IPR031475">
    <property type="entry name" value="NBD_C"/>
</dbReference>
<proteinExistence type="inferred from homology"/>
<keyword evidence="3" id="KW-0547">Nucleotide-binding</keyword>
<dbReference type="FunFam" id="3.20.20.100:FF:000004">
    <property type="entry name" value="Oxidoreductase, aldo/keto reductase"/>
    <property type="match status" value="1"/>
</dbReference>
<dbReference type="RefSeq" id="XP_022394317.1">
    <property type="nucleotide sequence ID" value="XM_022527947.1"/>
</dbReference>
<comment type="caution">
    <text evidence="12">The sequence shown here is derived from an EMBL/GenBank/DDBJ whole genome shotgun (WGS) entry which is preliminary data.</text>
</comment>
<evidence type="ECO:0000256" key="1">
    <source>
        <dbReference type="ARBA" id="ARBA00005715"/>
    </source>
</evidence>
<reference evidence="12 13" key="1">
    <citation type="journal article" date="2016" name="Genome Biol. Evol.">
        <title>Draft genome sequence of an aflatoxigenic Aspergillus species, A. bombycis.</title>
        <authorList>
            <person name="Moore G.G."/>
            <person name="Mack B.M."/>
            <person name="Beltz S.B."/>
            <person name="Gilbert M.K."/>
        </authorList>
    </citation>
    <scope>NUCLEOTIDE SEQUENCE [LARGE SCALE GENOMIC DNA]</scope>
    <source>
        <strain evidence="13">NRRL 26010</strain>
    </source>
</reference>
<dbReference type="OrthoDB" id="48988at2759"/>
<dbReference type="Gene3D" id="3.20.20.100">
    <property type="entry name" value="NADP-dependent oxidoreductase domain"/>
    <property type="match status" value="1"/>
</dbReference>
<dbReference type="InterPro" id="IPR023210">
    <property type="entry name" value="NADP_OxRdtase_dom"/>
</dbReference>
<keyword evidence="7" id="KW-0119">Carbohydrate metabolism</keyword>
<dbReference type="AlphaFoldDB" id="A0A1F8AFT3"/>
<dbReference type="Gene3D" id="3.40.980.20">
    <property type="entry name" value="Four-carbon acid sugar kinase, nucleotide binding domain"/>
    <property type="match status" value="1"/>
</dbReference>
<evidence type="ECO:0008006" key="14">
    <source>
        <dbReference type="Google" id="ProtNLM"/>
    </source>
</evidence>
<evidence type="ECO:0000256" key="8">
    <source>
        <dbReference type="ARBA" id="ARBA00038157"/>
    </source>
</evidence>
<keyword evidence="5" id="KW-0067">ATP-binding</keyword>
<dbReference type="Pfam" id="PF07005">
    <property type="entry name" value="SBD_N"/>
    <property type="match status" value="1"/>
</dbReference>
<evidence type="ECO:0000256" key="2">
    <source>
        <dbReference type="ARBA" id="ARBA00022679"/>
    </source>
</evidence>
<evidence type="ECO:0000313" key="12">
    <source>
        <dbReference type="EMBL" id="OGM50600.1"/>
    </source>
</evidence>
<evidence type="ECO:0000256" key="7">
    <source>
        <dbReference type="ARBA" id="ARBA00023277"/>
    </source>
</evidence>
<dbReference type="GO" id="GO:0005524">
    <property type="term" value="F:ATP binding"/>
    <property type="evidence" value="ECO:0007669"/>
    <property type="project" value="UniProtKB-KW"/>
</dbReference>
<protein>
    <recommendedName>
        <fullName evidence="14">NADP-dependent oxidoreductase domain-containing protein</fullName>
    </recommendedName>
</protein>
<dbReference type="InterPro" id="IPR036812">
    <property type="entry name" value="NAD(P)_OxRdtase_dom_sf"/>
</dbReference>
<dbReference type="GO" id="GO:0005829">
    <property type="term" value="C:cytosol"/>
    <property type="evidence" value="ECO:0007669"/>
    <property type="project" value="UniProtKB-ARBA"/>
</dbReference>
<accession>A0A1F8AFT3</accession>
<dbReference type="PANTHER" id="PTHR43364">
    <property type="entry name" value="NADH-SPECIFIC METHYLGLYOXAL REDUCTASE-RELATED"/>
    <property type="match status" value="1"/>
</dbReference>
<dbReference type="InterPro" id="IPR042213">
    <property type="entry name" value="NBD_C_sf"/>
</dbReference>
<evidence type="ECO:0000313" key="13">
    <source>
        <dbReference type="Proteomes" id="UP000179179"/>
    </source>
</evidence>
<feature type="domain" description="NADP-dependent oxidoreductase" evidence="9">
    <location>
        <begin position="499"/>
        <end position="812"/>
    </location>
</feature>
<evidence type="ECO:0000256" key="4">
    <source>
        <dbReference type="ARBA" id="ARBA00022777"/>
    </source>
</evidence>
<gene>
    <name evidence="12" type="ORF">ABOM_000817</name>
</gene>
<organism evidence="12 13">
    <name type="scientific">Aspergillus bombycis</name>
    <dbReference type="NCBI Taxonomy" id="109264"/>
    <lineage>
        <taxon>Eukaryota</taxon>
        <taxon>Fungi</taxon>
        <taxon>Dikarya</taxon>
        <taxon>Ascomycota</taxon>
        <taxon>Pezizomycotina</taxon>
        <taxon>Eurotiomycetes</taxon>
        <taxon>Eurotiomycetidae</taxon>
        <taxon>Eurotiales</taxon>
        <taxon>Aspergillaceae</taxon>
        <taxon>Aspergillus</taxon>
    </lineage>
</organism>